<evidence type="ECO:0000259" key="2">
    <source>
        <dbReference type="Pfam" id="PF03413"/>
    </source>
</evidence>
<proteinExistence type="predicted"/>
<dbReference type="RefSeq" id="WP_317476885.1">
    <property type="nucleotide sequence ID" value="NZ_JARQTW010000008.1"/>
</dbReference>
<sequence length="178" mass="18681">MSKSKKVLSVLLASAVLLGGASAYASSHPEKQAAFEQAAISAGQAVQTATGKVAGKATEVDFKFKNGSSYYKVDVLRDNQGNAEKHEVVVDAKTGEVLADNIETQSHKKDKASAEAKVSLEQAIDIAMQKTGGKVNAADLEAKKGALRYEVESIKDGKKYKTVVDAASGEVISSGVDY</sequence>
<dbReference type="Gene3D" id="3.10.450.40">
    <property type="match status" value="2"/>
</dbReference>
<comment type="caution">
    <text evidence="3">The sequence shown here is derived from an EMBL/GenBank/DDBJ whole genome shotgun (WGS) entry which is preliminary data.</text>
</comment>
<protein>
    <submittedName>
        <fullName evidence="3">PepSY domain-containing protein</fullName>
    </submittedName>
</protein>
<name>A0AAW6QBZ3_9PAST</name>
<dbReference type="InterPro" id="IPR025711">
    <property type="entry name" value="PepSY"/>
</dbReference>
<feature type="domain" description="PepSY" evidence="2">
    <location>
        <begin position="117"/>
        <end position="173"/>
    </location>
</feature>
<evidence type="ECO:0000313" key="3">
    <source>
        <dbReference type="EMBL" id="MDG2949700.1"/>
    </source>
</evidence>
<keyword evidence="1" id="KW-0732">Signal</keyword>
<evidence type="ECO:0000256" key="1">
    <source>
        <dbReference type="SAM" id="SignalP"/>
    </source>
</evidence>
<gene>
    <name evidence="3" type="ORF">P7M15_04045</name>
</gene>
<dbReference type="EMBL" id="JARQTW010000008">
    <property type="protein sequence ID" value="MDG2949700.1"/>
    <property type="molecule type" value="Genomic_DNA"/>
</dbReference>
<dbReference type="Proteomes" id="UP001214976">
    <property type="component" value="Unassembled WGS sequence"/>
</dbReference>
<evidence type="ECO:0000313" key="4">
    <source>
        <dbReference type="Proteomes" id="UP001214976"/>
    </source>
</evidence>
<feature type="chain" id="PRO_5043330732" evidence="1">
    <location>
        <begin position="26"/>
        <end position="178"/>
    </location>
</feature>
<dbReference type="Pfam" id="PF03413">
    <property type="entry name" value="PepSY"/>
    <property type="match status" value="2"/>
</dbReference>
<feature type="signal peptide" evidence="1">
    <location>
        <begin position="1"/>
        <end position="25"/>
    </location>
</feature>
<reference evidence="3" key="1">
    <citation type="submission" date="2023-03" db="EMBL/GenBank/DDBJ databases">
        <title>Classification of Bisgaard taxon 6 and taxon 10 as Exercitatus varius gen. nov., spec. nov.</title>
        <authorList>
            <person name="Christensen H."/>
        </authorList>
    </citation>
    <scope>NUCLEOTIDE SEQUENCE</scope>
    <source>
        <strain evidence="3">86116</strain>
    </source>
</reference>
<feature type="domain" description="PepSY" evidence="2">
    <location>
        <begin position="39"/>
        <end position="100"/>
    </location>
</feature>
<organism evidence="3 4">
    <name type="scientific">Exercitatus varius</name>
    <dbReference type="NCBI Taxonomy" id="67857"/>
    <lineage>
        <taxon>Bacteria</taxon>
        <taxon>Pseudomonadati</taxon>
        <taxon>Pseudomonadota</taxon>
        <taxon>Gammaproteobacteria</taxon>
        <taxon>Pasteurellales</taxon>
        <taxon>Pasteurellaceae</taxon>
        <taxon>Exercitatus</taxon>
    </lineage>
</organism>
<dbReference type="AlphaFoldDB" id="A0AAW6QBZ3"/>
<accession>A0AAW6QBZ3</accession>